<comment type="caution">
    <text evidence="1">The sequence shown here is derived from an EMBL/GenBank/DDBJ whole genome shotgun (WGS) entry which is preliminary data.</text>
</comment>
<name>A0ACC0F6X7_9ERIC</name>
<gene>
    <name evidence="1" type="ORF">LOK49_LG15G02637</name>
</gene>
<proteinExistence type="predicted"/>
<keyword evidence="2" id="KW-1185">Reference proteome</keyword>
<sequence length="85" mass="9273">MYICLALGVYRVWGEERDGGESPLKGEEICETKITSHCRSPTLEATSSPTKGPRAERRSWSSGLLPLDTNVTSTGCQDLLSDLKS</sequence>
<evidence type="ECO:0000313" key="2">
    <source>
        <dbReference type="Proteomes" id="UP001060215"/>
    </source>
</evidence>
<reference evidence="1 2" key="1">
    <citation type="journal article" date="2022" name="Plant J.">
        <title>Chromosome-level genome of Camellia lanceoleosa provides a valuable resource for understanding genome evolution and self-incompatibility.</title>
        <authorList>
            <person name="Gong W."/>
            <person name="Xiao S."/>
            <person name="Wang L."/>
            <person name="Liao Z."/>
            <person name="Chang Y."/>
            <person name="Mo W."/>
            <person name="Hu G."/>
            <person name="Li W."/>
            <person name="Zhao G."/>
            <person name="Zhu H."/>
            <person name="Hu X."/>
            <person name="Ji K."/>
            <person name="Xiang X."/>
            <person name="Song Q."/>
            <person name="Yuan D."/>
            <person name="Jin S."/>
            <person name="Zhang L."/>
        </authorList>
    </citation>
    <scope>NUCLEOTIDE SEQUENCE [LARGE SCALE GENOMIC DNA]</scope>
    <source>
        <strain evidence="1">SQ_2022a</strain>
    </source>
</reference>
<dbReference type="Proteomes" id="UP001060215">
    <property type="component" value="Chromosome 11"/>
</dbReference>
<evidence type="ECO:0000313" key="1">
    <source>
        <dbReference type="EMBL" id="KAI7984395.1"/>
    </source>
</evidence>
<accession>A0ACC0F6X7</accession>
<organism evidence="1 2">
    <name type="scientific">Camellia lanceoleosa</name>
    <dbReference type="NCBI Taxonomy" id="1840588"/>
    <lineage>
        <taxon>Eukaryota</taxon>
        <taxon>Viridiplantae</taxon>
        <taxon>Streptophyta</taxon>
        <taxon>Embryophyta</taxon>
        <taxon>Tracheophyta</taxon>
        <taxon>Spermatophyta</taxon>
        <taxon>Magnoliopsida</taxon>
        <taxon>eudicotyledons</taxon>
        <taxon>Gunneridae</taxon>
        <taxon>Pentapetalae</taxon>
        <taxon>asterids</taxon>
        <taxon>Ericales</taxon>
        <taxon>Theaceae</taxon>
        <taxon>Camellia</taxon>
    </lineage>
</organism>
<protein>
    <submittedName>
        <fullName evidence="1">Uncharacterized protein</fullName>
    </submittedName>
</protein>
<dbReference type="EMBL" id="CM045768">
    <property type="protein sequence ID" value="KAI7984395.1"/>
    <property type="molecule type" value="Genomic_DNA"/>
</dbReference>